<feature type="domain" description="TaqI-like C-terminal specificity" evidence="1">
    <location>
        <begin position="6"/>
        <end position="85"/>
    </location>
</feature>
<dbReference type="Proteomes" id="UP000270581">
    <property type="component" value="Unassembled WGS sequence"/>
</dbReference>
<protein>
    <recommendedName>
        <fullName evidence="1">TaqI-like C-terminal specificity domain-containing protein</fullName>
    </recommendedName>
</protein>
<accession>A0AAJ4UUF6</accession>
<dbReference type="AlphaFoldDB" id="A0AAJ4UUF6"/>
<sequence>MQDLLQPKIVCRDITTGPRFWADHTGELVPEHTIYYIISNEGLGLDQLLEYLNSPQVRVWPEANRQKALNGYLRLQSRVLSDLPVPADLAETYLATL</sequence>
<proteinExistence type="predicted"/>
<dbReference type="Pfam" id="PF12950">
    <property type="entry name" value="TaqI_C"/>
    <property type="match status" value="1"/>
</dbReference>
<name>A0AAJ4UUF6_9EURY</name>
<comment type="caution">
    <text evidence="2">The sequence shown here is derived from an EMBL/GenBank/DDBJ whole genome shotgun (WGS) entry which is preliminary data.</text>
</comment>
<reference evidence="2 3" key="1">
    <citation type="submission" date="2018-11" db="EMBL/GenBank/DDBJ databases">
        <title>Genome sequences of Natronomonas sp. CBA1133.</title>
        <authorList>
            <person name="Roh S.W."/>
            <person name="Cha I.-T."/>
        </authorList>
    </citation>
    <scope>NUCLEOTIDE SEQUENCE [LARGE SCALE GENOMIC DNA]</scope>
    <source>
        <strain evidence="2 3">CBA1133</strain>
    </source>
</reference>
<organism evidence="2 3">
    <name type="scientific">Halosegnis longus</name>
    <dbReference type="NCBI Taxonomy" id="2216012"/>
    <lineage>
        <taxon>Archaea</taxon>
        <taxon>Methanobacteriati</taxon>
        <taxon>Methanobacteriota</taxon>
        <taxon>Stenosarchaea group</taxon>
        <taxon>Halobacteria</taxon>
        <taxon>Halobacteriales</taxon>
        <taxon>Natronomonadaceae</taxon>
        <taxon>Halosegnis</taxon>
    </lineage>
</organism>
<dbReference type="InterPro" id="IPR025931">
    <property type="entry name" value="TaqI_C"/>
</dbReference>
<evidence type="ECO:0000313" key="2">
    <source>
        <dbReference type="EMBL" id="RNJ22048.1"/>
    </source>
</evidence>
<evidence type="ECO:0000313" key="3">
    <source>
        <dbReference type="Proteomes" id="UP000270581"/>
    </source>
</evidence>
<gene>
    <name evidence="2" type="ORF">Nmn1133_13990</name>
</gene>
<dbReference type="EMBL" id="RJJC01000003">
    <property type="protein sequence ID" value="RNJ22048.1"/>
    <property type="molecule type" value="Genomic_DNA"/>
</dbReference>
<evidence type="ECO:0000259" key="1">
    <source>
        <dbReference type="Pfam" id="PF12950"/>
    </source>
</evidence>
<keyword evidence="3" id="KW-1185">Reference proteome</keyword>